<dbReference type="Proteomes" id="UP000625079">
    <property type="component" value="Unassembled WGS sequence"/>
</dbReference>
<dbReference type="InterPro" id="IPR036380">
    <property type="entry name" value="Isochorismatase-like_sf"/>
</dbReference>
<accession>A0A410VBE2</accession>
<evidence type="ECO:0000313" key="3">
    <source>
        <dbReference type="EMBL" id="GGI21440.1"/>
    </source>
</evidence>
<dbReference type="Proteomes" id="UP000593880">
    <property type="component" value="Chromosome"/>
</dbReference>
<dbReference type="Pfam" id="PF00857">
    <property type="entry name" value="Isochorismatase"/>
    <property type="match status" value="1"/>
</dbReference>
<feature type="domain" description="Isochorismatase-like" evidence="2">
    <location>
        <begin position="3"/>
        <end position="145"/>
    </location>
</feature>
<protein>
    <submittedName>
        <fullName evidence="4">Cysteine hydrolase</fullName>
    </submittedName>
    <submittedName>
        <fullName evidence="3">Isochorismatase</fullName>
    </submittedName>
</protein>
<evidence type="ECO:0000256" key="1">
    <source>
        <dbReference type="ARBA" id="ARBA00022801"/>
    </source>
</evidence>
<dbReference type="PANTHER" id="PTHR43540:SF6">
    <property type="entry name" value="ISOCHORISMATASE-LIKE DOMAIN-CONTAINING PROTEIN"/>
    <property type="match status" value="1"/>
</dbReference>
<dbReference type="GO" id="GO:0016787">
    <property type="term" value="F:hydrolase activity"/>
    <property type="evidence" value="ECO:0007669"/>
    <property type="project" value="UniProtKB-KW"/>
</dbReference>
<proteinExistence type="predicted"/>
<keyword evidence="5" id="KW-1185">Reference proteome</keyword>
<keyword evidence="1 4" id="KW-0378">Hydrolase</keyword>
<dbReference type="PANTHER" id="PTHR43540">
    <property type="entry name" value="PEROXYUREIDOACRYLATE/UREIDOACRYLATE AMIDOHYDROLASE-RELATED"/>
    <property type="match status" value="1"/>
</dbReference>
<reference evidence="3" key="1">
    <citation type="journal article" date="2014" name="Int. J. Syst. Evol. Microbiol.">
        <title>Complete genome sequence of Corynebacterium casei LMG S-19264T (=DSM 44701T), isolated from a smear-ripened cheese.</title>
        <authorList>
            <consortium name="US DOE Joint Genome Institute (JGI-PGF)"/>
            <person name="Walter F."/>
            <person name="Albersmeier A."/>
            <person name="Kalinowski J."/>
            <person name="Ruckert C."/>
        </authorList>
    </citation>
    <scope>NUCLEOTIDE SEQUENCE</scope>
    <source>
        <strain evidence="3">CGMCC 1.15034</strain>
    </source>
</reference>
<organism evidence="3 6">
    <name type="scientific">Bradyrhizobium guangdongense</name>
    <dbReference type="NCBI Taxonomy" id="1325090"/>
    <lineage>
        <taxon>Bacteria</taxon>
        <taxon>Pseudomonadati</taxon>
        <taxon>Pseudomonadota</taxon>
        <taxon>Alphaproteobacteria</taxon>
        <taxon>Hyphomicrobiales</taxon>
        <taxon>Nitrobacteraceae</taxon>
        <taxon>Bradyrhizobium</taxon>
    </lineage>
</organism>
<sequence length="179" mass="19723">MDAIIVLDMQVGLLNGAPKHDLQGVVRRINLLTAMVRERSGKVIWIRHCGKPGDGFERDAEGWSFLPELDRHTDDAVIEKTLNDPFVRTGLHSTLAQIAPDRVIVTGWATDSCVDSTVRSAISSDHHVVVASDAHTVSDRPHMDAAAVIRHHHRVWSNLLTNRSVRIVTAGQLLHEAAS</sequence>
<reference evidence="3" key="3">
    <citation type="submission" date="2022-12" db="EMBL/GenBank/DDBJ databases">
        <authorList>
            <person name="Sun Q."/>
            <person name="Zhou Y."/>
        </authorList>
    </citation>
    <scope>NUCLEOTIDE SEQUENCE</scope>
    <source>
        <strain evidence="3">CGMCC 1.15034</strain>
    </source>
</reference>
<name>A0A410VBE2_9BRAD</name>
<dbReference type="AlphaFoldDB" id="A0A410VBE2"/>
<dbReference type="InterPro" id="IPR000868">
    <property type="entry name" value="Isochorismatase-like_dom"/>
</dbReference>
<dbReference type="EMBL" id="CP030057">
    <property type="protein sequence ID" value="QOZ61978.1"/>
    <property type="molecule type" value="Genomic_DNA"/>
</dbReference>
<evidence type="ECO:0000313" key="5">
    <source>
        <dbReference type="Proteomes" id="UP000593880"/>
    </source>
</evidence>
<dbReference type="RefSeq" id="WP_128967557.1">
    <property type="nucleotide sequence ID" value="NZ_BMHC01000002.1"/>
</dbReference>
<dbReference type="InterPro" id="IPR050272">
    <property type="entry name" value="Isochorismatase-like_hydrls"/>
</dbReference>
<gene>
    <name evidence="3" type="ORF">GCM10010987_14330</name>
    <name evidence="4" type="ORF">XH86_26955</name>
</gene>
<dbReference type="Gene3D" id="3.40.50.850">
    <property type="entry name" value="Isochorismatase-like"/>
    <property type="match status" value="1"/>
</dbReference>
<reference evidence="4 5" key="2">
    <citation type="submission" date="2018-06" db="EMBL/GenBank/DDBJ databases">
        <title>Comparative genomics of rhizobia nodulating Arachis hypogaea in China.</title>
        <authorList>
            <person name="Li Y."/>
        </authorList>
    </citation>
    <scope>NUCLEOTIDE SEQUENCE [LARGE SCALE GENOMIC DNA]</scope>
    <source>
        <strain evidence="4 5">CCBAU 51658</strain>
    </source>
</reference>
<dbReference type="SUPFAM" id="SSF52499">
    <property type="entry name" value="Isochorismatase-like hydrolases"/>
    <property type="match status" value="1"/>
</dbReference>
<evidence type="ECO:0000313" key="4">
    <source>
        <dbReference type="EMBL" id="QOZ61978.1"/>
    </source>
</evidence>
<evidence type="ECO:0000313" key="6">
    <source>
        <dbReference type="Proteomes" id="UP000625079"/>
    </source>
</evidence>
<dbReference type="OrthoDB" id="9794942at2"/>
<evidence type="ECO:0000259" key="2">
    <source>
        <dbReference type="Pfam" id="PF00857"/>
    </source>
</evidence>
<dbReference type="EMBL" id="BMHC01000002">
    <property type="protein sequence ID" value="GGI21440.1"/>
    <property type="molecule type" value="Genomic_DNA"/>
</dbReference>